<proteinExistence type="predicted"/>
<protein>
    <submittedName>
        <fullName evidence="2">Uncharacterized protein</fullName>
    </submittedName>
</protein>
<gene>
    <name evidence="2" type="ORF">EEB11_08255</name>
</gene>
<feature type="transmembrane region" description="Helical" evidence="1">
    <location>
        <begin position="39"/>
        <end position="63"/>
    </location>
</feature>
<keyword evidence="1" id="KW-0812">Transmembrane</keyword>
<keyword evidence="1" id="KW-1133">Transmembrane helix</keyword>
<accession>A0ABY2KPH1</accession>
<keyword evidence="1" id="KW-0472">Membrane</keyword>
<feature type="transmembrane region" description="Helical" evidence="1">
    <location>
        <begin position="75"/>
        <end position="96"/>
    </location>
</feature>
<sequence>MRWLAVFSAPLTLWAVLFSAVYALHGLGCALGWPSVSTPFGSLHVVAMTAVWLGGLGVHLIILRAAPTDPALGSRLVRLAGWIGFWASLLTLWPVLTLTTCPATL</sequence>
<name>A0ABY2KPH1_9RHOB</name>
<evidence type="ECO:0000313" key="2">
    <source>
        <dbReference type="EMBL" id="TGD43946.1"/>
    </source>
</evidence>
<dbReference type="EMBL" id="RPEM01000004">
    <property type="protein sequence ID" value="TGD43946.1"/>
    <property type="molecule type" value="Genomic_DNA"/>
</dbReference>
<dbReference type="RefSeq" id="WP_135430111.1">
    <property type="nucleotide sequence ID" value="NZ_RPEM01000004.1"/>
</dbReference>
<evidence type="ECO:0000313" key="3">
    <source>
        <dbReference type="Proteomes" id="UP000297741"/>
    </source>
</evidence>
<evidence type="ECO:0000256" key="1">
    <source>
        <dbReference type="SAM" id="Phobius"/>
    </source>
</evidence>
<keyword evidence="3" id="KW-1185">Reference proteome</keyword>
<organism evidence="2 3">
    <name type="scientific">Pseudotabrizicola sediminis</name>
    <dbReference type="NCBI Taxonomy" id="2486418"/>
    <lineage>
        <taxon>Bacteria</taxon>
        <taxon>Pseudomonadati</taxon>
        <taxon>Pseudomonadota</taxon>
        <taxon>Alphaproteobacteria</taxon>
        <taxon>Rhodobacterales</taxon>
        <taxon>Paracoccaceae</taxon>
        <taxon>Pseudotabrizicola</taxon>
    </lineage>
</organism>
<dbReference type="Proteomes" id="UP000297741">
    <property type="component" value="Unassembled WGS sequence"/>
</dbReference>
<reference evidence="2 3" key="1">
    <citation type="submission" date="2018-11" db="EMBL/GenBank/DDBJ databases">
        <title>Tabrizicola sp. isolated from sediment of alpine lake.</title>
        <authorList>
            <person name="Liu Z."/>
        </authorList>
    </citation>
    <scope>NUCLEOTIDE SEQUENCE [LARGE SCALE GENOMIC DNA]</scope>
    <source>
        <strain evidence="2 3">DRYC-M-16</strain>
    </source>
</reference>
<comment type="caution">
    <text evidence="2">The sequence shown here is derived from an EMBL/GenBank/DDBJ whole genome shotgun (WGS) entry which is preliminary data.</text>
</comment>